<dbReference type="Proteomes" id="UP000574390">
    <property type="component" value="Unassembled WGS sequence"/>
</dbReference>
<reference evidence="14 15" key="1">
    <citation type="submission" date="2020-04" db="EMBL/GenBank/DDBJ databases">
        <title>Perkinsus olseni comparative genomics.</title>
        <authorList>
            <person name="Bogema D.R."/>
        </authorList>
    </citation>
    <scope>NUCLEOTIDE SEQUENCE [LARGE SCALE GENOMIC DNA]</scope>
    <source>
        <strain evidence="14">ATCC PRA-205</strain>
    </source>
</reference>
<accession>A0A7J6RCW6</accession>
<dbReference type="SUPFAM" id="SSF57850">
    <property type="entry name" value="RING/U-box"/>
    <property type="match status" value="1"/>
</dbReference>
<dbReference type="InterPro" id="IPR000433">
    <property type="entry name" value="Znf_ZZ"/>
</dbReference>
<evidence type="ECO:0000256" key="12">
    <source>
        <dbReference type="SAM" id="MobiDB-lite"/>
    </source>
</evidence>
<evidence type="ECO:0000256" key="1">
    <source>
        <dbReference type="ARBA" id="ARBA00004141"/>
    </source>
</evidence>
<dbReference type="SMART" id="SM00291">
    <property type="entry name" value="ZnF_ZZ"/>
    <property type="match status" value="1"/>
</dbReference>
<dbReference type="InterPro" id="IPR039859">
    <property type="entry name" value="PFA4/ZDH16/20/ERF2-like"/>
</dbReference>
<feature type="region of interest" description="Disordered" evidence="12">
    <location>
        <begin position="585"/>
        <end position="609"/>
    </location>
</feature>
<comment type="catalytic activity">
    <reaction evidence="11">
        <text>L-cysteinyl-[protein] + hexadecanoyl-CoA = S-hexadecanoyl-L-cysteinyl-[protein] + CoA</text>
        <dbReference type="Rhea" id="RHEA:36683"/>
        <dbReference type="Rhea" id="RHEA-COMP:10131"/>
        <dbReference type="Rhea" id="RHEA-COMP:11032"/>
        <dbReference type="ChEBI" id="CHEBI:29950"/>
        <dbReference type="ChEBI" id="CHEBI:57287"/>
        <dbReference type="ChEBI" id="CHEBI:57379"/>
        <dbReference type="ChEBI" id="CHEBI:74151"/>
        <dbReference type="EC" id="2.3.1.225"/>
    </reaction>
</comment>
<keyword evidence="2 11" id="KW-0808">Transferase</keyword>
<comment type="subcellular location">
    <subcellularLocation>
        <location evidence="1">Membrane</location>
        <topology evidence="1">Multi-pass membrane protein</topology>
    </subcellularLocation>
</comment>
<evidence type="ECO:0000256" key="8">
    <source>
        <dbReference type="ARBA" id="ARBA00023136"/>
    </source>
</evidence>
<gene>
    <name evidence="14" type="ORF">FOZ62_025197</name>
</gene>
<feature type="transmembrane region" description="Helical" evidence="11">
    <location>
        <begin position="211"/>
        <end position="229"/>
    </location>
</feature>
<dbReference type="PROSITE" id="PS50216">
    <property type="entry name" value="DHHC"/>
    <property type="match status" value="1"/>
</dbReference>
<dbReference type="GO" id="GO:0006612">
    <property type="term" value="P:protein targeting to membrane"/>
    <property type="evidence" value="ECO:0007669"/>
    <property type="project" value="TreeGrafter"/>
</dbReference>
<evidence type="ECO:0000259" key="13">
    <source>
        <dbReference type="PROSITE" id="PS50135"/>
    </source>
</evidence>
<evidence type="ECO:0000256" key="3">
    <source>
        <dbReference type="ARBA" id="ARBA00022692"/>
    </source>
</evidence>
<comment type="similarity">
    <text evidence="11">Belongs to the DHHC palmitoyltransferase family.</text>
</comment>
<evidence type="ECO:0000256" key="10">
    <source>
        <dbReference type="PROSITE-ProRule" id="PRU00228"/>
    </source>
</evidence>
<name>A0A7J6RCW6_PEROL</name>
<dbReference type="EMBL" id="JABANM010023246">
    <property type="protein sequence ID" value="KAF4718212.1"/>
    <property type="molecule type" value="Genomic_DNA"/>
</dbReference>
<keyword evidence="3 11" id="KW-0812">Transmembrane</keyword>
<organism evidence="14 15">
    <name type="scientific">Perkinsus olseni</name>
    <name type="common">Perkinsus atlanticus</name>
    <dbReference type="NCBI Taxonomy" id="32597"/>
    <lineage>
        <taxon>Eukaryota</taxon>
        <taxon>Sar</taxon>
        <taxon>Alveolata</taxon>
        <taxon>Perkinsozoa</taxon>
        <taxon>Perkinsea</taxon>
        <taxon>Perkinsida</taxon>
        <taxon>Perkinsidae</taxon>
        <taxon>Perkinsus</taxon>
    </lineage>
</organism>
<keyword evidence="4" id="KW-0479">Metal-binding</keyword>
<evidence type="ECO:0000313" key="14">
    <source>
        <dbReference type="EMBL" id="KAF4718212.1"/>
    </source>
</evidence>
<evidence type="ECO:0000256" key="6">
    <source>
        <dbReference type="ARBA" id="ARBA00022833"/>
    </source>
</evidence>
<evidence type="ECO:0000256" key="7">
    <source>
        <dbReference type="ARBA" id="ARBA00022989"/>
    </source>
</evidence>
<dbReference type="GO" id="GO:0005783">
    <property type="term" value="C:endoplasmic reticulum"/>
    <property type="evidence" value="ECO:0007669"/>
    <property type="project" value="TreeGrafter"/>
</dbReference>
<dbReference type="Gene3D" id="3.30.60.90">
    <property type="match status" value="1"/>
</dbReference>
<feature type="transmembrane region" description="Helical" evidence="11">
    <location>
        <begin position="290"/>
        <end position="311"/>
    </location>
</feature>
<keyword evidence="5 10" id="KW-0863">Zinc-finger</keyword>
<evidence type="ECO:0000256" key="11">
    <source>
        <dbReference type="RuleBase" id="RU079119"/>
    </source>
</evidence>
<dbReference type="PANTHER" id="PTHR22883">
    <property type="entry name" value="ZINC FINGER DHHC DOMAIN CONTAINING PROTEIN"/>
    <property type="match status" value="1"/>
</dbReference>
<dbReference type="AlphaFoldDB" id="A0A7J6RCW6"/>
<evidence type="ECO:0000256" key="4">
    <source>
        <dbReference type="ARBA" id="ARBA00022723"/>
    </source>
</evidence>
<feature type="transmembrane region" description="Helical" evidence="11">
    <location>
        <begin position="439"/>
        <end position="459"/>
    </location>
</feature>
<evidence type="ECO:0000256" key="9">
    <source>
        <dbReference type="ARBA" id="ARBA00023315"/>
    </source>
</evidence>
<sequence>IVTPSYWNEGNTQAVELVHYGSTCDGCGVSPIVGRRYKCNYCAEYELCSKCFKEPANKQHRLENLFTLIARPAKLWTVHTKAQKGTLYSEMKCEMCGVLPPGGARYTIKCDCKAQMCLDCYKDDLQGQAVLLRGEFFDYPNPVSLQASMDRERQRHVLKISVASLLLLGPMEKAARMAAEGKVVEEDDKMAKGRVIWADELPREVKPHHRVVRTGLALPSLVGSVIIYARRSSKQTSSSSSRVRVDWAYGFMVSMAAFALTFLAYNAYFIMDHGRTEDTATGASGHWRGWTLALAFDVPWLLCLLCYLRVLMIKPGKVPRRWTEYVTKNAIRVSVTEQSTFQPRTSSICGACMRHRPERAHHCSICGECVLRHDRHDWLIGTCVGFRNHKFYILFLFYGALASTLFLVFMVPHFVVRVLTAASLTPESSGASHPLPPAAARVLEASILLVAFLALPYFFYNLSIQGAQLCRNVTTHEAEYVATNPYDLGTRIGNAAAVFGTDLGPLFLYWLLPVDPCRPESDGLFYPIPSSPKSTPCSIEDGSCDESIQALLGASFGNTKRIDRIFDSDMKHLILKGRKSCHLGEEEEKMDETRRLAPSRSNSYSSCIL</sequence>
<dbReference type="Pfam" id="PF01529">
    <property type="entry name" value="DHHC"/>
    <property type="match status" value="1"/>
</dbReference>
<dbReference type="PROSITE" id="PS01357">
    <property type="entry name" value="ZF_ZZ_1"/>
    <property type="match status" value="1"/>
</dbReference>
<keyword evidence="6" id="KW-0862">Zinc</keyword>
<comment type="caution">
    <text evidence="14">The sequence shown here is derived from an EMBL/GenBank/DDBJ whole genome shotgun (WGS) entry which is preliminary data.</text>
</comment>
<evidence type="ECO:0000313" key="15">
    <source>
        <dbReference type="Proteomes" id="UP000574390"/>
    </source>
</evidence>
<dbReference type="GO" id="GO:0008270">
    <property type="term" value="F:zinc ion binding"/>
    <property type="evidence" value="ECO:0007669"/>
    <property type="project" value="UniProtKB-KW"/>
</dbReference>
<dbReference type="InterPro" id="IPR001594">
    <property type="entry name" value="Palmitoyltrfase_DHHC"/>
</dbReference>
<keyword evidence="9 11" id="KW-0012">Acyltransferase</keyword>
<feature type="transmembrane region" description="Helical" evidence="11">
    <location>
        <begin position="395"/>
        <end position="419"/>
    </location>
</feature>
<keyword evidence="7 11" id="KW-1133">Transmembrane helix</keyword>
<dbReference type="GO" id="GO:0019706">
    <property type="term" value="F:protein-cysteine S-palmitoyltransferase activity"/>
    <property type="evidence" value="ECO:0007669"/>
    <property type="project" value="UniProtKB-EC"/>
</dbReference>
<feature type="non-terminal residue" evidence="14">
    <location>
        <position position="609"/>
    </location>
</feature>
<feature type="compositionally biased region" description="Polar residues" evidence="12">
    <location>
        <begin position="599"/>
        <end position="609"/>
    </location>
</feature>
<dbReference type="GO" id="GO:0016020">
    <property type="term" value="C:membrane"/>
    <property type="evidence" value="ECO:0007669"/>
    <property type="project" value="UniProtKB-SubCell"/>
</dbReference>
<dbReference type="EC" id="2.3.1.225" evidence="11"/>
<dbReference type="Pfam" id="PF00569">
    <property type="entry name" value="ZZ"/>
    <property type="match status" value="1"/>
</dbReference>
<dbReference type="PROSITE" id="PS50135">
    <property type="entry name" value="ZF_ZZ_2"/>
    <property type="match status" value="1"/>
</dbReference>
<comment type="domain">
    <text evidence="11">The DHHC domain is required for palmitoyltransferase activity.</text>
</comment>
<evidence type="ECO:0000256" key="2">
    <source>
        <dbReference type="ARBA" id="ARBA00022679"/>
    </source>
</evidence>
<feature type="transmembrane region" description="Helical" evidence="11">
    <location>
        <begin position="249"/>
        <end position="270"/>
    </location>
</feature>
<proteinExistence type="inferred from homology"/>
<dbReference type="InterPro" id="IPR043145">
    <property type="entry name" value="Znf_ZZ_sf"/>
</dbReference>
<feature type="domain" description="ZZ-type" evidence="13">
    <location>
        <begin position="19"/>
        <end position="74"/>
    </location>
</feature>
<keyword evidence="8 11" id="KW-0472">Membrane</keyword>
<evidence type="ECO:0000256" key="5">
    <source>
        <dbReference type="ARBA" id="ARBA00022771"/>
    </source>
</evidence>
<dbReference type="GO" id="GO:0005794">
    <property type="term" value="C:Golgi apparatus"/>
    <property type="evidence" value="ECO:0007669"/>
    <property type="project" value="TreeGrafter"/>
</dbReference>
<protein>
    <recommendedName>
        <fullName evidence="11">Palmitoyltransferase</fullName>
        <ecNumber evidence="11">2.3.1.225</ecNumber>
    </recommendedName>
</protein>